<dbReference type="InterPro" id="IPR049453">
    <property type="entry name" value="Memb_transporter_dom"/>
</dbReference>
<feature type="domain" description="Integral membrane bound transporter" evidence="6">
    <location>
        <begin position="550"/>
        <end position="667"/>
    </location>
</feature>
<feature type="transmembrane region" description="Helical" evidence="5">
    <location>
        <begin position="168"/>
        <end position="194"/>
    </location>
</feature>
<feature type="transmembrane region" description="Helical" evidence="5">
    <location>
        <begin position="75"/>
        <end position="93"/>
    </location>
</feature>
<comment type="subcellular location">
    <subcellularLocation>
        <location evidence="1">Membrane</location>
        <topology evidence="1">Multi-pass membrane protein</topology>
    </subcellularLocation>
</comment>
<keyword evidence="3 5" id="KW-1133">Transmembrane helix</keyword>
<evidence type="ECO:0000256" key="5">
    <source>
        <dbReference type="SAM" id="Phobius"/>
    </source>
</evidence>
<evidence type="ECO:0000313" key="8">
    <source>
        <dbReference type="EMBL" id="CAF0741310.1"/>
    </source>
</evidence>
<evidence type="ECO:0000256" key="2">
    <source>
        <dbReference type="ARBA" id="ARBA00022692"/>
    </source>
</evidence>
<dbReference type="Proteomes" id="UP000663870">
    <property type="component" value="Unassembled WGS sequence"/>
</dbReference>
<proteinExistence type="predicted"/>
<keyword evidence="4 5" id="KW-0472">Membrane</keyword>
<organism evidence="8 9">
    <name type="scientific">Rotaria sordida</name>
    <dbReference type="NCBI Taxonomy" id="392033"/>
    <lineage>
        <taxon>Eukaryota</taxon>
        <taxon>Metazoa</taxon>
        <taxon>Spiralia</taxon>
        <taxon>Gnathifera</taxon>
        <taxon>Rotifera</taxon>
        <taxon>Eurotatoria</taxon>
        <taxon>Bdelloidea</taxon>
        <taxon>Philodinida</taxon>
        <taxon>Philodinidae</taxon>
        <taxon>Rotaria</taxon>
    </lineage>
</organism>
<dbReference type="EMBL" id="CAJNOH010000002">
    <property type="protein sequence ID" value="CAF0726382.1"/>
    <property type="molecule type" value="Genomic_DNA"/>
</dbReference>
<dbReference type="Pfam" id="PF13515">
    <property type="entry name" value="FUSC_2"/>
    <property type="match status" value="1"/>
</dbReference>
<feature type="transmembrane region" description="Helical" evidence="5">
    <location>
        <begin position="121"/>
        <end position="137"/>
    </location>
</feature>
<keyword evidence="2 5" id="KW-0812">Transmembrane</keyword>
<dbReference type="InterPro" id="IPR052430">
    <property type="entry name" value="IVT-Associated"/>
</dbReference>
<feature type="transmembrane region" description="Helical" evidence="5">
    <location>
        <begin position="99"/>
        <end position="116"/>
    </location>
</feature>
<accession>A0A813NQY8</accession>
<dbReference type="Proteomes" id="UP000663854">
    <property type="component" value="Unassembled WGS sequence"/>
</dbReference>
<evidence type="ECO:0000256" key="1">
    <source>
        <dbReference type="ARBA" id="ARBA00004141"/>
    </source>
</evidence>
<evidence type="ECO:0000313" key="9">
    <source>
        <dbReference type="Proteomes" id="UP000663870"/>
    </source>
</evidence>
<feature type="transmembrane region" description="Helical" evidence="5">
    <location>
        <begin position="598"/>
        <end position="615"/>
    </location>
</feature>
<keyword evidence="9" id="KW-1185">Reference proteome</keyword>
<name>A0A813NQY8_9BILA</name>
<dbReference type="AlphaFoldDB" id="A0A813NQY8"/>
<feature type="transmembrane region" description="Helical" evidence="5">
    <location>
        <begin position="45"/>
        <end position="63"/>
    </location>
</feature>
<feature type="transmembrane region" description="Helical" evidence="5">
    <location>
        <begin position="651"/>
        <end position="673"/>
    </location>
</feature>
<dbReference type="PANTHER" id="PTHR47804">
    <property type="entry name" value="60S RIBOSOMAL PROTEIN L19"/>
    <property type="match status" value="1"/>
</dbReference>
<comment type="caution">
    <text evidence="8">The sequence shown here is derived from an EMBL/GenBank/DDBJ whole genome shotgun (WGS) entry which is preliminary data.</text>
</comment>
<evidence type="ECO:0000256" key="4">
    <source>
        <dbReference type="ARBA" id="ARBA00023136"/>
    </source>
</evidence>
<evidence type="ECO:0000259" key="6">
    <source>
        <dbReference type="Pfam" id="PF13515"/>
    </source>
</evidence>
<evidence type="ECO:0000256" key="3">
    <source>
        <dbReference type="ARBA" id="ARBA00022989"/>
    </source>
</evidence>
<protein>
    <recommendedName>
        <fullName evidence="6">Integral membrane bound transporter domain-containing protein</fullName>
    </recommendedName>
</protein>
<dbReference type="EMBL" id="CAJNOL010000012">
    <property type="protein sequence ID" value="CAF0741310.1"/>
    <property type="molecule type" value="Genomic_DNA"/>
</dbReference>
<reference evidence="8" key="1">
    <citation type="submission" date="2021-02" db="EMBL/GenBank/DDBJ databases">
        <authorList>
            <person name="Nowell W R."/>
        </authorList>
    </citation>
    <scope>NUCLEOTIDE SEQUENCE</scope>
</reference>
<dbReference type="PANTHER" id="PTHR47804:SF3">
    <property type="entry name" value="PROTEIN BRE4"/>
    <property type="match status" value="1"/>
</dbReference>
<gene>
    <name evidence="8" type="ORF">JXQ802_LOCUS1139</name>
    <name evidence="7" type="ORF">PYM288_LOCUS619</name>
</gene>
<dbReference type="GO" id="GO:0016020">
    <property type="term" value="C:membrane"/>
    <property type="evidence" value="ECO:0007669"/>
    <property type="project" value="UniProtKB-SubCell"/>
</dbReference>
<sequence length="1068" mass="121966">MQLYIVIVDNTVILAFAMTSVKQSGQYSPRCTCWHPLLPTFSARIIFALRNLFGIACCAAFTLSPVTSKLIQGQVLLGLGFIVAIQSTLGATIQASSRLFLGGAIAAIYCLIIVNFLPRDIYFGVGATNIFVLLIVYTDLPAIVRRFSILPTCIILVQWFNKPYINTFYVLHVWASLSIGGTLAIISSCIPLPVLPTAYRELTSRMKFISRQIRREITGIVLLTSEYHNVHLSDDYDYNDKINQRKFASNTIDEDNIDISKPSYREDDSYNYSTSFENLKDDHLLKSDIEDLHSLVREEVKHMERALTEISFEPYFILLKLLNFIRNIFSYILFFKKFIKKQSSTLQSRLEVWTTSFTSLQRTLTGMLSLDHHHHAFVGQQELINAICLLIDSTFNFLDVTLPYTTLSTSNINIEHIQSCREKVEEALEHFFETYAQLRENSNHSIMSNTDLIRLNTFLLLILRLVHVIITAAEISETPGTRLDINCEQTINSSIKTKLFNWKKICFNLANYIGLRPSFGKFVRAIKTSLSVLISAIVALTFRERLQASNWIYWAPMTTALVSDSSEGGTLRLSFHRLVAVLIGSTYAYIIILIAQNQLTIGIFISLFVALMGYIKTDTQKEYFAVVCGQSASIITFLSHQEGLQESRQAVLARTSLTFLGIFIHVFISNLLLPISARRLTKTKVLTMINNISVALKLACDNFCSFIEPTTNSILIDQQTTSSSSSSSSNKTTFDFMNTLAETEKIVDSFPALLEEALNEPNFWKRPFVEVKDCYDGISKTLRRIIRNIRFIHRCTTILKAETQLHFALEAKWQLRRASVISNNNTETKGHYSWTMAELRKQRQLQNDLDIPLTIFMTHSQHPSTEVEKQSLIPSSSSISFRIANIKSYQPVLEHIRTLEKHIQQVILLTKQLIEKQITVDVGSFELQQLCHEDLSDEQQKDNNCQMKFSNDRSLFYSIIQYEFKSWSKNHHKCFSCCHKNQKKIHQSLPSLRNAVDLMLTSLIQFLHANNHFIRTELVSIQSIGDILAFHTVSYALKDMVEATTDLAKNARRIKHIDIRTLIRAERE</sequence>
<evidence type="ECO:0000313" key="7">
    <source>
        <dbReference type="EMBL" id="CAF0726382.1"/>
    </source>
</evidence>